<keyword evidence="3" id="KW-0805">Transcription regulation</keyword>
<dbReference type="RefSeq" id="WP_145717704.1">
    <property type="nucleotide sequence ID" value="NZ_BAAAFY010000002.1"/>
</dbReference>
<evidence type="ECO:0000256" key="3">
    <source>
        <dbReference type="ARBA" id="ARBA00023015"/>
    </source>
</evidence>
<feature type="domain" description="HTH gntR-type" evidence="6">
    <location>
        <begin position="6"/>
        <end position="74"/>
    </location>
</feature>
<accession>A0A562SSC6</accession>
<dbReference type="GO" id="GO:0003677">
    <property type="term" value="F:DNA binding"/>
    <property type="evidence" value="ECO:0007669"/>
    <property type="project" value="UniProtKB-KW"/>
</dbReference>
<evidence type="ECO:0000313" key="8">
    <source>
        <dbReference type="Proteomes" id="UP000316778"/>
    </source>
</evidence>
<dbReference type="SUPFAM" id="SSF46785">
    <property type="entry name" value="Winged helix' DNA-binding domain"/>
    <property type="match status" value="1"/>
</dbReference>
<keyword evidence="8" id="KW-1185">Reference proteome</keyword>
<dbReference type="OrthoDB" id="594134at2"/>
<dbReference type="Gene3D" id="3.40.640.10">
    <property type="entry name" value="Type I PLP-dependent aspartate aminotransferase-like (Major domain)"/>
    <property type="match status" value="1"/>
</dbReference>
<dbReference type="GO" id="GO:0003700">
    <property type="term" value="F:DNA-binding transcription factor activity"/>
    <property type="evidence" value="ECO:0007669"/>
    <property type="project" value="InterPro"/>
</dbReference>
<dbReference type="SMART" id="SM00345">
    <property type="entry name" value="HTH_GNTR"/>
    <property type="match status" value="1"/>
</dbReference>
<reference evidence="7 8" key="1">
    <citation type="journal article" date="2013" name="Stand. Genomic Sci.">
        <title>Genomic Encyclopedia of Type Strains, Phase I: The one thousand microbial genomes (KMG-I) project.</title>
        <authorList>
            <person name="Kyrpides N.C."/>
            <person name="Woyke T."/>
            <person name="Eisen J.A."/>
            <person name="Garrity G."/>
            <person name="Lilburn T.G."/>
            <person name="Beck B.J."/>
            <person name="Whitman W.B."/>
            <person name="Hugenholtz P."/>
            <person name="Klenk H.P."/>
        </authorList>
    </citation>
    <scope>NUCLEOTIDE SEQUENCE [LARGE SCALE GENOMIC DNA]</scope>
    <source>
        <strain evidence="7 8">DSM 13484</strain>
    </source>
</reference>
<keyword evidence="5" id="KW-0804">Transcription</keyword>
<evidence type="ECO:0000256" key="1">
    <source>
        <dbReference type="ARBA" id="ARBA00005384"/>
    </source>
</evidence>
<dbReference type="InterPro" id="IPR015421">
    <property type="entry name" value="PyrdxlP-dep_Trfase_major"/>
</dbReference>
<dbReference type="SUPFAM" id="SSF53383">
    <property type="entry name" value="PLP-dependent transferases"/>
    <property type="match status" value="1"/>
</dbReference>
<dbReference type="AlphaFoldDB" id="A0A562SSC6"/>
<dbReference type="Gene3D" id="1.10.10.10">
    <property type="entry name" value="Winged helix-like DNA-binding domain superfamily/Winged helix DNA-binding domain"/>
    <property type="match status" value="1"/>
</dbReference>
<dbReference type="GO" id="GO:0030170">
    <property type="term" value="F:pyridoxal phosphate binding"/>
    <property type="evidence" value="ECO:0007669"/>
    <property type="project" value="InterPro"/>
</dbReference>
<dbReference type="InterPro" id="IPR000524">
    <property type="entry name" value="Tscrpt_reg_HTH_GntR"/>
</dbReference>
<organism evidence="7 8">
    <name type="scientific">Chitinophaga japonensis</name>
    <name type="common">Flexibacter japonensis</name>
    <dbReference type="NCBI Taxonomy" id="104662"/>
    <lineage>
        <taxon>Bacteria</taxon>
        <taxon>Pseudomonadati</taxon>
        <taxon>Bacteroidota</taxon>
        <taxon>Chitinophagia</taxon>
        <taxon>Chitinophagales</taxon>
        <taxon>Chitinophagaceae</taxon>
        <taxon>Chitinophaga</taxon>
    </lineage>
</organism>
<dbReference type="Pfam" id="PF00155">
    <property type="entry name" value="Aminotran_1_2"/>
    <property type="match status" value="1"/>
</dbReference>
<dbReference type="EMBL" id="VLLG01000005">
    <property type="protein sequence ID" value="TWI84169.1"/>
    <property type="molecule type" value="Genomic_DNA"/>
</dbReference>
<dbReference type="Proteomes" id="UP000316778">
    <property type="component" value="Unassembled WGS sequence"/>
</dbReference>
<dbReference type="InterPro" id="IPR004839">
    <property type="entry name" value="Aminotransferase_I/II_large"/>
</dbReference>
<evidence type="ECO:0000256" key="5">
    <source>
        <dbReference type="ARBA" id="ARBA00023163"/>
    </source>
</evidence>
<dbReference type="Gene3D" id="3.90.1150.10">
    <property type="entry name" value="Aspartate Aminotransferase, domain 1"/>
    <property type="match status" value="1"/>
</dbReference>
<evidence type="ECO:0000259" key="6">
    <source>
        <dbReference type="PROSITE" id="PS50949"/>
    </source>
</evidence>
<dbReference type="InterPro" id="IPR015424">
    <property type="entry name" value="PyrdxlP-dep_Trfase"/>
</dbReference>
<dbReference type="InterPro" id="IPR051446">
    <property type="entry name" value="HTH_trans_reg/aminotransferase"/>
</dbReference>
<name>A0A562SSC6_CHIJA</name>
<dbReference type="InterPro" id="IPR036388">
    <property type="entry name" value="WH-like_DNA-bd_sf"/>
</dbReference>
<protein>
    <submittedName>
        <fullName evidence="7">DNA-binding transcriptional MocR family regulator</fullName>
    </submittedName>
</protein>
<evidence type="ECO:0000256" key="4">
    <source>
        <dbReference type="ARBA" id="ARBA00023125"/>
    </source>
</evidence>
<dbReference type="InterPro" id="IPR015422">
    <property type="entry name" value="PyrdxlP-dep_Trfase_small"/>
</dbReference>
<keyword evidence="4 7" id="KW-0238">DNA-binding</keyword>
<keyword evidence="2" id="KW-0663">Pyridoxal phosphate</keyword>
<dbReference type="InterPro" id="IPR036390">
    <property type="entry name" value="WH_DNA-bd_sf"/>
</dbReference>
<dbReference type="Pfam" id="PF00392">
    <property type="entry name" value="GntR"/>
    <property type="match status" value="1"/>
</dbReference>
<dbReference type="PROSITE" id="PS50949">
    <property type="entry name" value="HTH_GNTR"/>
    <property type="match status" value="1"/>
</dbReference>
<comment type="caution">
    <text evidence="7">The sequence shown here is derived from an EMBL/GenBank/DDBJ whole genome shotgun (WGS) entry which is preliminary data.</text>
</comment>
<sequence>MQKGTDFLYLQLADKIAQLIEKGVYAVGDRLPSVRELRQEHGVSISTALQVYAQLEKKGWITARERSGYFVQPNPRQRAQLPAVTAPAAAPVAVKVNEQVRRIREGRRQKGLVALDAATPAAALMPQHKLHKAMLHAIRRHSASCVPYHDVSGYEPLQRLIAQRSLTWKDAVTAADVTITNGCLEAVSLCLRAVARPGDTIAIESPTFFGLLMTIESLGMKALEIATDPVTGICLDKLENAFRKKKAAACLLVSNYNNPLGSCMPPAHKQALAQLLQRYQVPLVEDDAFGDLHHGPDRPDNIKTYDSEGLVLLCSSFSKSLAPGYRLGWAIAGRYRHKVEQLKFMTSIHTSLMPQLAIHSYLEHQRLDLHLKQLRHALALQTQQMANAIQQYFPAHTRITRPEGSFNLWVELGPHTDAWELYRLAMEQRIAIMPGTLFSSQPRYRNCLRISAGLPFNEDMAWAVQTVGRLAKRMN</sequence>
<dbReference type="PANTHER" id="PTHR46577">
    <property type="entry name" value="HTH-TYPE TRANSCRIPTIONAL REGULATORY PROTEIN GABR"/>
    <property type="match status" value="1"/>
</dbReference>
<comment type="similarity">
    <text evidence="1">In the C-terminal section; belongs to the class-I pyridoxal-phosphate-dependent aminotransferase family.</text>
</comment>
<evidence type="ECO:0000313" key="7">
    <source>
        <dbReference type="EMBL" id="TWI84169.1"/>
    </source>
</evidence>
<dbReference type="CDD" id="cd07377">
    <property type="entry name" value="WHTH_GntR"/>
    <property type="match status" value="1"/>
</dbReference>
<dbReference type="PANTHER" id="PTHR46577:SF2">
    <property type="entry name" value="TRANSCRIPTIONAL REGULATORY PROTEIN"/>
    <property type="match status" value="1"/>
</dbReference>
<evidence type="ECO:0000256" key="2">
    <source>
        <dbReference type="ARBA" id="ARBA00022898"/>
    </source>
</evidence>
<gene>
    <name evidence="7" type="ORF">LX66_4531</name>
</gene>
<dbReference type="CDD" id="cd00609">
    <property type="entry name" value="AAT_like"/>
    <property type="match status" value="1"/>
</dbReference>
<proteinExistence type="inferred from homology"/>